<keyword evidence="8" id="KW-1185">Reference proteome</keyword>
<organism evidence="7">
    <name type="scientific">Notodromas monacha</name>
    <dbReference type="NCBI Taxonomy" id="399045"/>
    <lineage>
        <taxon>Eukaryota</taxon>
        <taxon>Metazoa</taxon>
        <taxon>Ecdysozoa</taxon>
        <taxon>Arthropoda</taxon>
        <taxon>Crustacea</taxon>
        <taxon>Oligostraca</taxon>
        <taxon>Ostracoda</taxon>
        <taxon>Podocopa</taxon>
        <taxon>Podocopida</taxon>
        <taxon>Cypridocopina</taxon>
        <taxon>Cypridoidea</taxon>
        <taxon>Cyprididae</taxon>
        <taxon>Notodromas</taxon>
    </lineage>
</organism>
<dbReference type="InterPro" id="IPR000832">
    <property type="entry name" value="GPCR_2_secretin-like"/>
</dbReference>
<reference evidence="7" key="1">
    <citation type="submission" date="2020-11" db="EMBL/GenBank/DDBJ databases">
        <authorList>
            <person name="Tran Van P."/>
        </authorList>
    </citation>
    <scope>NUCLEOTIDE SEQUENCE</scope>
</reference>
<dbReference type="GO" id="GO:0004930">
    <property type="term" value="F:G protein-coupled receptor activity"/>
    <property type="evidence" value="ECO:0007669"/>
    <property type="project" value="InterPro"/>
</dbReference>
<dbReference type="EMBL" id="CAJPEX010001134">
    <property type="protein sequence ID" value="CAG0918311.1"/>
    <property type="molecule type" value="Genomic_DNA"/>
</dbReference>
<proteinExistence type="predicted"/>
<feature type="compositionally biased region" description="Basic and acidic residues" evidence="5">
    <location>
        <begin position="383"/>
        <end position="402"/>
    </location>
</feature>
<keyword evidence="2 6" id="KW-0812">Transmembrane</keyword>
<evidence type="ECO:0000313" key="8">
    <source>
        <dbReference type="Proteomes" id="UP000678499"/>
    </source>
</evidence>
<dbReference type="Proteomes" id="UP000678499">
    <property type="component" value="Unassembled WGS sequence"/>
</dbReference>
<evidence type="ECO:0000256" key="5">
    <source>
        <dbReference type="SAM" id="MobiDB-lite"/>
    </source>
</evidence>
<feature type="transmembrane region" description="Helical" evidence="6">
    <location>
        <begin position="271"/>
        <end position="291"/>
    </location>
</feature>
<dbReference type="Pfam" id="PF00002">
    <property type="entry name" value="7tm_2"/>
    <property type="match status" value="1"/>
</dbReference>
<dbReference type="InterPro" id="IPR053231">
    <property type="entry name" value="GPCR_LN-TM7"/>
</dbReference>
<feature type="region of interest" description="Disordered" evidence="5">
    <location>
        <begin position="312"/>
        <end position="336"/>
    </location>
</feature>
<evidence type="ECO:0000256" key="6">
    <source>
        <dbReference type="SAM" id="Phobius"/>
    </source>
</evidence>
<evidence type="ECO:0000313" key="7">
    <source>
        <dbReference type="EMBL" id="CAD7278159.1"/>
    </source>
</evidence>
<keyword evidence="3 6" id="KW-1133">Transmembrane helix</keyword>
<gene>
    <name evidence="7" type="ORF">NMOB1V02_LOCUS5870</name>
</gene>
<keyword evidence="4 6" id="KW-0472">Membrane</keyword>
<feature type="compositionally biased region" description="Low complexity" evidence="5">
    <location>
        <begin position="363"/>
        <end position="373"/>
    </location>
</feature>
<comment type="subcellular location">
    <subcellularLocation>
        <location evidence="1">Membrane</location>
        <topology evidence="1">Multi-pass membrane protein</topology>
    </subcellularLocation>
</comment>
<feature type="region of interest" description="Disordered" evidence="5">
    <location>
        <begin position="497"/>
        <end position="535"/>
    </location>
</feature>
<dbReference type="OrthoDB" id="6134459at2759"/>
<dbReference type="Gene3D" id="1.20.1070.10">
    <property type="entry name" value="Rhodopsin 7-helix transmembrane proteins"/>
    <property type="match status" value="1"/>
</dbReference>
<sequence>MLSQTVSCRLVIKEFDDFPTFLSSYNARKCRPSIQTCAPDWPEDDPQNAALGCSLYSMYTSVRSQMVPSASFRNVHCAVCNGMVFNQSNFECRQDSFSRSGHHFRGFSNLPSYAVIFDFSGDGGVGMAEKCKGNQEIWDDVHQRCHAITSGVDFGGLLPEFAPQYAQHLCWFNNRKGLALLFVLPVGAVMLENMVLFALSAFGIYKQQEASKFAAKTVRQPSKATSSAKKPPAATQNRKNQIRLILYLKLALIMGLGWTLGFVAGLADVPWLWYAFFFLNGLQGVLIFLAFDAKRKIARLIIETITGHQQPVPKLSKDATKTSTLSATSNRRPTNQSLSRMSEVELMVMKKTSETPTAVAKVKPTSRNPSSSRKPSKTLSFHEGNEVMMRREPQDASRKLSRPDSFPVDIESLSAKLMRQKAREILAAKLAELEEQKSINHQFMASQTPAFDNRKSSGIITEGPTIRQEFEKVKEHASKSLEPSPRNLQRKKEVLVTMKGNSEGKNSPRIIHASRRRELSSLPTKKSMSMNSLPT</sequence>
<dbReference type="AlphaFoldDB" id="A0A7R9BPA4"/>
<feature type="transmembrane region" description="Helical" evidence="6">
    <location>
        <begin position="178"/>
        <end position="205"/>
    </location>
</feature>
<name>A0A7R9BPA4_9CRUS</name>
<evidence type="ECO:0000256" key="1">
    <source>
        <dbReference type="ARBA" id="ARBA00004141"/>
    </source>
</evidence>
<evidence type="ECO:0000256" key="4">
    <source>
        <dbReference type="ARBA" id="ARBA00023136"/>
    </source>
</evidence>
<feature type="compositionally biased region" description="Polar residues" evidence="5">
    <location>
        <begin position="521"/>
        <end position="535"/>
    </location>
</feature>
<dbReference type="EMBL" id="OA883171">
    <property type="protein sequence ID" value="CAD7278159.1"/>
    <property type="molecule type" value="Genomic_DNA"/>
</dbReference>
<feature type="compositionally biased region" description="Polar residues" evidence="5">
    <location>
        <begin position="321"/>
        <end position="336"/>
    </location>
</feature>
<accession>A0A7R9BPA4</accession>
<feature type="transmembrane region" description="Helical" evidence="6">
    <location>
        <begin position="244"/>
        <end position="265"/>
    </location>
</feature>
<feature type="region of interest" description="Disordered" evidence="5">
    <location>
        <begin position="355"/>
        <end position="405"/>
    </location>
</feature>
<protein>
    <submittedName>
        <fullName evidence="7">Uncharacterized protein</fullName>
    </submittedName>
</protein>
<evidence type="ECO:0000256" key="3">
    <source>
        <dbReference type="ARBA" id="ARBA00022989"/>
    </source>
</evidence>
<dbReference type="PANTHER" id="PTHR45902">
    <property type="entry name" value="LATROPHILIN RECEPTOR-LIKE PROTEIN A"/>
    <property type="match status" value="1"/>
</dbReference>
<dbReference type="PANTHER" id="PTHR45902:SF3">
    <property type="entry name" value="G-PROTEIN COUPLED RECEPTORS FAMILY 2 PROFILE 2 DOMAIN-CONTAINING PROTEIN"/>
    <property type="match status" value="1"/>
</dbReference>
<dbReference type="GO" id="GO:0016020">
    <property type="term" value="C:membrane"/>
    <property type="evidence" value="ECO:0007669"/>
    <property type="project" value="UniProtKB-SubCell"/>
</dbReference>
<evidence type="ECO:0000256" key="2">
    <source>
        <dbReference type="ARBA" id="ARBA00022692"/>
    </source>
</evidence>